<dbReference type="SMART" id="SM00341">
    <property type="entry name" value="HRDC"/>
    <property type="match status" value="1"/>
</dbReference>
<keyword evidence="13" id="KW-1185">Reference proteome</keyword>
<dbReference type="InterPro" id="IPR012337">
    <property type="entry name" value="RNaseH-like_sf"/>
</dbReference>
<evidence type="ECO:0000256" key="7">
    <source>
        <dbReference type="ARBA" id="ARBA00023242"/>
    </source>
</evidence>
<dbReference type="GO" id="GO:0071039">
    <property type="term" value="P:nuclear polyadenylation-dependent CUT catabolic process"/>
    <property type="evidence" value="ECO:0007669"/>
    <property type="project" value="TreeGrafter"/>
</dbReference>
<feature type="region of interest" description="Disordered" evidence="10">
    <location>
        <begin position="822"/>
        <end position="848"/>
    </location>
</feature>
<keyword evidence="6" id="KW-0269">Exonuclease</keyword>
<dbReference type="GO" id="GO:0000176">
    <property type="term" value="C:nuclear exosome (RNase complex)"/>
    <property type="evidence" value="ECO:0007669"/>
    <property type="project" value="InterPro"/>
</dbReference>
<evidence type="ECO:0000256" key="3">
    <source>
        <dbReference type="ARBA" id="ARBA00022722"/>
    </source>
</evidence>
<name>A0A812DA02_ACAPH</name>
<dbReference type="GO" id="GO:0071035">
    <property type="term" value="P:nuclear polyadenylation-dependent rRNA catabolic process"/>
    <property type="evidence" value="ECO:0007669"/>
    <property type="project" value="TreeGrafter"/>
</dbReference>
<dbReference type="PANTHER" id="PTHR12124:SF47">
    <property type="entry name" value="EXOSOME COMPONENT 10"/>
    <property type="match status" value="1"/>
</dbReference>
<dbReference type="InterPro" id="IPR010997">
    <property type="entry name" value="HRDC-like_sf"/>
</dbReference>
<evidence type="ECO:0000313" key="12">
    <source>
        <dbReference type="EMBL" id="CAE1292260.1"/>
    </source>
</evidence>
<dbReference type="GO" id="GO:0000175">
    <property type="term" value="F:3'-5'-RNA exonuclease activity"/>
    <property type="evidence" value="ECO:0007669"/>
    <property type="project" value="InterPro"/>
</dbReference>
<dbReference type="GO" id="GO:0071038">
    <property type="term" value="P:TRAMP-dependent tRNA surveillance pathway"/>
    <property type="evidence" value="ECO:0007669"/>
    <property type="project" value="TreeGrafter"/>
</dbReference>
<dbReference type="CDD" id="cd06147">
    <property type="entry name" value="Rrp6p_like_exo"/>
    <property type="match status" value="1"/>
</dbReference>
<protein>
    <recommendedName>
        <fullName evidence="9">Exosome complex component 10 homolog</fullName>
    </recommendedName>
</protein>
<evidence type="ECO:0000259" key="11">
    <source>
        <dbReference type="PROSITE" id="PS50967"/>
    </source>
</evidence>
<feature type="domain" description="HRDC" evidence="11">
    <location>
        <begin position="477"/>
        <end position="557"/>
    </location>
</feature>
<dbReference type="Gene3D" id="3.30.420.10">
    <property type="entry name" value="Ribonuclease H-like superfamily/Ribonuclease H"/>
    <property type="match status" value="1"/>
</dbReference>
<dbReference type="GO" id="GO:0003727">
    <property type="term" value="F:single-stranded RNA binding"/>
    <property type="evidence" value="ECO:0007669"/>
    <property type="project" value="TreeGrafter"/>
</dbReference>
<dbReference type="FunFam" id="1.10.150.80:FF:000001">
    <property type="entry name" value="Putative exosome component 10"/>
    <property type="match status" value="1"/>
</dbReference>
<evidence type="ECO:0000256" key="6">
    <source>
        <dbReference type="ARBA" id="ARBA00022839"/>
    </source>
</evidence>
<dbReference type="GO" id="GO:0000166">
    <property type="term" value="F:nucleotide binding"/>
    <property type="evidence" value="ECO:0007669"/>
    <property type="project" value="InterPro"/>
</dbReference>
<reference evidence="12" key="1">
    <citation type="submission" date="2021-01" db="EMBL/GenBank/DDBJ databases">
        <authorList>
            <person name="Li R."/>
            <person name="Bekaert M."/>
        </authorList>
    </citation>
    <scope>NUCLEOTIDE SEQUENCE</scope>
    <source>
        <strain evidence="12">Farmed</strain>
    </source>
</reference>
<feature type="compositionally biased region" description="Basic residues" evidence="10">
    <location>
        <begin position="822"/>
        <end position="835"/>
    </location>
</feature>
<evidence type="ECO:0000256" key="8">
    <source>
        <dbReference type="ARBA" id="ARBA00043957"/>
    </source>
</evidence>
<evidence type="ECO:0000256" key="9">
    <source>
        <dbReference type="ARBA" id="ARBA00070365"/>
    </source>
</evidence>
<dbReference type="GO" id="GO:0071051">
    <property type="term" value="P:poly(A)-dependent snoRNA 3'-end processing"/>
    <property type="evidence" value="ECO:0007669"/>
    <property type="project" value="TreeGrafter"/>
</dbReference>
<dbReference type="InterPro" id="IPR002562">
    <property type="entry name" value="3'-5'_exonuclease_dom"/>
</dbReference>
<dbReference type="Pfam" id="PF00570">
    <property type="entry name" value="HRDC"/>
    <property type="match status" value="1"/>
</dbReference>
<comment type="caution">
    <text evidence="12">The sequence shown here is derived from an EMBL/GenBank/DDBJ whole genome shotgun (WGS) entry which is preliminary data.</text>
</comment>
<dbReference type="SUPFAM" id="SSF53098">
    <property type="entry name" value="Ribonuclease H-like"/>
    <property type="match status" value="1"/>
</dbReference>
<dbReference type="Pfam" id="PF08066">
    <property type="entry name" value="PMC2NT"/>
    <property type="match status" value="1"/>
</dbReference>
<evidence type="ECO:0000313" key="13">
    <source>
        <dbReference type="Proteomes" id="UP000597762"/>
    </source>
</evidence>
<keyword evidence="7" id="KW-0539">Nucleus</keyword>
<keyword evidence="2" id="KW-0698">rRNA processing</keyword>
<dbReference type="GO" id="GO:0071040">
    <property type="term" value="P:nuclear polyadenylation-dependent antisense transcript catabolic process"/>
    <property type="evidence" value="ECO:0007669"/>
    <property type="project" value="TreeGrafter"/>
</dbReference>
<proteinExistence type="inferred from homology"/>
<feature type="region of interest" description="Disordered" evidence="10">
    <location>
        <begin position="700"/>
        <end position="748"/>
    </location>
</feature>
<sequence>MEEETNNSGNTADEKMEVEEILPGVTDINAYTQSLLRAVLQCIKCSNVLPAEGDDYDYYASFQGFRDIMDVEGKRILHMIQDIMKHQHVKGNMMANTGSMTEIEDKFDFIMDANDQLLEKIGNLLDEASGVKKAETSLVITNFTPKHSNTASWNKKNPPSTGGSSNNYRLLAARQICRPQSKFSDDIDNRNRPFVPNIRRKPNALKLLEESLQISANAEELEDPEFIYPHPYAHELEHFQMVPHQLEKCEPQEPASIENTPFTFVDTSDQLKNLCQQLAEQEIIAVDLEAHSYRSFQGLTCLMQISTRKQDYIIDTLELRKQIELLNDIFTDPKIVKVFHGANCDIDWLQRDFGVYVVNMFDTGQAARVLNFSRFSLSYLMARYCKREVDKQYQLADWRIRPLPDVLVNYAREDTHYLLYIYDQMKNELLEKGNAQKNLLISTLNRSRDVCLRVYQKPVFTQESYLELYHKSRKTFNSQQLLALKLLYAWRDRTARNEDESTGYVLPNHMLLQITEILPRERQGVLACCNPIPPLVRQHLQEIHILVKQARESPLVKVLIPTEKKEVAPSVQDPKYDANSLMECPHDLSKMASDESDCMTEPEPLRASAVTENSVMTLKKKPSLAVFGWPLETAKTKACELAETIKKSFQNPFTMFFPVDEENQNNGDLSSFTPWKLVKKDKVKRVSTICVAAPDSETMRAASHKRFKSSEEEEEESNEVIPLSFQPSVTKKKKSENTGEENENWNERGIFATTKGKLPKGKKIEMVEISDSDNSDVEIIEALSTEKKNKQISENFKPYDYSQANFQMFEAGSAPTKSFKNKFKKHDKKYPKGKFFKNQGKKDKPFAD</sequence>
<comment type="similarity">
    <text evidence="8">Belongs to the exosome component 10/RRP6 family.</text>
</comment>
<keyword evidence="3" id="KW-0540">Nuclease</keyword>
<dbReference type="Proteomes" id="UP000597762">
    <property type="component" value="Unassembled WGS sequence"/>
</dbReference>
<dbReference type="SMART" id="SM00474">
    <property type="entry name" value="35EXOc"/>
    <property type="match status" value="1"/>
</dbReference>
<dbReference type="InterPro" id="IPR049559">
    <property type="entry name" value="Rrp6p-like_exo"/>
</dbReference>
<dbReference type="InterPro" id="IPR012588">
    <property type="entry name" value="Exosome-assoc_fac_Rrp6_N"/>
</dbReference>
<evidence type="ECO:0000256" key="10">
    <source>
        <dbReference type="SAM" id="MobiDB-lite"/>
    </source>
</evidence>
<evidence type="ECO:0000256" key="5">
    <source>
        <dbReference type="ARBA" id="ARBA00022835"/>
    </source>
</evidence>
<dbReference type="InterPro" id="IPR045092">
    <property type="entry name" value="Rrp6-like"/>
</dbReference>
<dbReference type="Pfam" id="PF01612">
    <property type="entry name" value="DNA_pol_A_exo1"/>
    <property type="match status" value="1"/>
</dbReference>
<dbReference type="GO" id="GO:0071044">
    <property type="term" value="P:histone mRNA catabolic process"/>
    <property type="evidence" value="ECO:0007669"/>
    <property type="project" value="TreeGrafter"/>
</dbReference>
<dbReference type="InterPro" id="IPR036397">
    <property type="entry name" value="RNaseH_sf"/>
</dbReference>
<dbReference type="GO" id="GO:0071037">
    <property type="term" value="P:nuclear polyadenylation-dependent snRNA catabolic process"/>
    <property type="evidence" value="ECO:0007669"/>
    <property type="project" value="TreeGrafter"/>
</dbReference>
<dbReference type="GO" id="GO:0071036">
    <property type="term" value="P:nuclear polyadenylation-dependent snoRNA catabolic process"/>
    <property type="evidence" value="ECO:0007669"/>
    <property type="project" value="TreeGrafter"/>
</dbReference>
<dbReference type="FunFam" id="3.30.420.10:FF:000059">
    <property type="entry name" value="Exosome complex exonuclease Rrp6"/>
    <property type="match status" value="1"/>
</dbReference>
<dbReference type="InterPro" id="IPR002121">
    <property type="entry name" value="HRDC_dom"/>
</dbReference>
<keyword evidence="5" id="KW-0271">Exosome</keyword>
<dbReference type="PROSITE" id="PS50967">
    <property type="entry name" value="HRDC"/>
    <property type="match status" value="1"/>
</dbReference>
<evidence type="ECO:0000256" key="4">
    <source>
        <dbReference type="ARBA" id="ARBA00022801"/>
    </source>
</evidence>
<dbReference type="OrthoDB" id="2250022at2759"/>
<evidence type="ECO:0000256" key="2">
    <source>
        <dbReference type="ARBA" id="ARBA00022552"/>
    </source>
</evidence>
<accession>A0A812DA02</accession>
<dbReference type="EMBL" id="CAHIKZ030002789">
    <property type="protein sequence ID" value="CAE1292260.1"/>
    <property type="molecule type" value="Genomic_DNA"/>
</dbReference>
<gene>
    <name evidence="12" type="ORF">SPHA_49184</name>
</gene>
<dbReference type="InterPro" id="IPR044876">
    <property type="entry name" value="HRDC_dom_sf"/>
</dbReference>
<comment type="subcellular location">
    <subcellularLocation>
        <location evidence="1">Nucleus</location>
    </subcellularLocation>
</comment>
<dbReference type="SUPFAM" id="SSF47819">
    <property type="entry name" value="HRDC-like"/>
    <property type="match status" value="1"/>
</dbReference>
<dbReference type="PANTHER" id="PTHR12124">
    <property type="entry name" value="POLYMYOSITIS/SCLERODERMA AUTOANTIGEN-RELATED"/>
    <property type="match status" value="1"/>
</dbReference>
<dbReference type="GO" id="GO:0000467">
    <property type="term" value="P:exonucleolytic trimming to generate mature 3'-end of 5.8S rRNA from tricistronic rRNA transcript (SSU-rRNA, 5.8S rRNA, LSU-rRNA)"/>
    <property type="evidence" value="ECO:0007669"/>
    <property type="project" value="InterPro"/>
</dbReference>
<evidence type="ECO:0000256" key="1">
    <source>
        <dbReference type="ARBA" id="ARBA00004123"/>
    </source>
</evidence>
<dbReference type="AlphaFoldDB" id="A0A812DA02"/>
<dbReference type="Gene3D" id="1.10.150.80">
    <property type="entry name" value="HRDC domain"/>
    <property type="match status" value="1"/>
</dbReference>
<dbReference type="GO" id="GO:0005730">
    <property type="term" value="C:nucleolus"/>
    <property type="evidence" value="ECO:0007669"/>
    <property type="project" value="TreeGrafter"/>
</dbReference>
<organism evidence="12 13">
    <name type="scientific">Acanthosepion pharaonis</name>
    <name type="common">Pharaoh cuttlefish</name>
    <name type="synonym">Sepia pharaonis</name>
    <dbReference type="NCBI Taxonomy" id="158019"/>
    <lineage>
        <taxon>Eukaryota</taxon>
        <taxon>Metazoa</taxon>
        <taxon>Spiralia</taxon>
        <taxon>Lophotrochozoa</taxon>
        <taxon>Mollusca</taxon>
        <taxon>Cephalopoda</taxon>
        <taxon>Coleoidea</taxon>
        <taxon>Decapodiformes</taxon>
        <taxon>Sepiida</taxon>
        <taxon>Sepiina</taxon>
        <taxon>Sepiidae</taxon>
        <taxon>Acanthosepion</taxon>
    </lineage>
</organism>
<keyword evidence="4 12" id="KW-0378">Hydrolase</keyword>